<feature type="domain" description="Pentraxin (PTX)" evidence="10">
    <location>
        <begin position="20"/>
        <end position="221"/>
    </location>
</feature>
<keyword evidence="3 9" id="KW-0479">Metal-binding</keyword>
<dbReference type="PANTHER" id="PTHR45869:SF7">
    <property type="entry name" value="C-REACTIVE PROTEIN"/>
    <property type="match status" value="1"/>
</dbReference>
<protein>
    <recommendedName>
        <fullName evidence="9">Pentraxin family member</fullName>
    </recommendedName>
</protein>
<keyword evidence="4" id="KW-0732">Signal</keyword>
<evidence type="ECO:0000256" key="8">
    <source>
        <dbReference type="PROSITE-ProRule" id="PRU01172"/>
    </source>
</evidence>
<comment type="subcellular location">
    <subcellularLocation>
        <location evidence="1 9">Secreted</location>
    </subcellularLocation>
</comment>
<evidence type="ECO:0000256" key="4">
    <source>
        <dbReference type="ARBA" id="ARBA00022729"/>
    </source>
</evidence>
<dbReference type="Pfam" id="PF00354">
    <property type="entry name" value="Pentaxin"/>
    <property type="match status" value="1"/>
</dbReference>
<dbReference type="SUPFAM" id="SSF49899">
    <property type="entry name" value="Concanavalin A-like lectins/glucanases"/>
    <property type="match status" value="1"/>
</dbReference>
<sequence>MDVDVLLLLICFSISFKDLSNKMFTFPRQTNTAHVRLTTSRQNLGAVTVCLRSFTDLKRSHSLFSLATPSADNDFTIFKGAASDEYLLFAKNSIAVFFGQDYKLNTWQSVCSTWDAVSGVMQLWLDGKPSSRKFASSGSNISGPILIVVGQEQGIYGGDFKSDKSFVGMMSDVHMWDYVISPDEILKYSKRQTFTSGNVLNWSALEFQILGKVLLEDQQNTH</sequence>
<evidence type="ECO:0000256" key="7">
    <source>
        <dbReference type="ARBA" id="ARBA00038102"/>
    </source>
</evidence>
<dbReference type="GO" id="GO:0046872">
    <property type="term" value="F:metal ion binding"/>
    <property type="evidence" value="ECO:0007669"/>
    <property type="project" value="UniProtKB-KW"/>
</dbReference>
<evidence type="ECO:0000256" key="1">
    <source>
        <dbReference type="ARBA" id="ARBA00004613"/>
    </source>
</evidence>
<dbReference type="PROSITE" id="PS51828">
    <property type="entry name" value="PTX_2"/>
    <property type="match status" value="1"/>
</dbReference>
<dbReference type="InParanoid" id="A0A3Q1EFH0"/>
<name>A0A3Q1EFH0_9TELE</name>
<keyword evidence="6" id="KW-1015">Disulfide bond</keyword>
<organism evidence="11 12">
    <name type="scientific">Acanthochromis polyacanthus</name>
    <name type="common">spiny chromis</name>
    <dbReference type="NCBI Taxonomy" id="80966"/>
    <lineage>
        <taxon>Eukaryota</taxon>
        <taxon>Metazoa</taxon>
        <taxon>Chordata</taxon>
        <taxon>Craniata</taxon>
        <taxon>Vertebrata</taxon>
        <taxon>Euteleostomi</taxon>
        <taxon>Actinopterygii</taxon>
        <taxon>Neopterygii</taxon>
        <taxon>Teleostei</taxon>
        <taxon>Neoteleostei</taxon>
        <taxon>Acanthomorphata</taxon>
        <taxon>Ovalentaria</taxon>
        <taxon>Pomacentridae</taxon>
        <taxon>Acanthochromis</taxon>
    </lineage>
</organism>
<dbReference type="PANTHER" id="PTHR45869">
    <property type="entry name" value="C-REACTIVE PROTEIN-RELATED"/>
    <property type="match status" value="1"/>
</dbReference>
<comment type="subunit">
    <text evidence="9">Homopentamer. Pentaxin (or pentraxin) have a discoid arrangement of 5 non-covalently bound subunits.</text>
</comment>
<dbReference type="GO" id="GO:0005576">
    <property type="term" value="C:extracellular region"/>
    <property type="evidence" value="ECO:0007669"/>
    <property type="project" value="UniProtKB-SubCell"/>
</dbReference>
<dbReference type="PRINTS" id="PR00895">
    <property type="entry name" value="PENTAXIN"/>
</dbReference>
<reference evidence="11" key="2">
    <citation type="submission" date="2025-09" db="UniProtKB">
        <authorList>
            <consortium name="Ensembl"/>
        </authorList>
    </citation>
    <scope>IDENTIFICATION</scope>
</reference>
<keyword evidence="12" id="KW-1185">Reference proteome</keyword>
<accession>A0A3Q1EFH0</accession>
<dbReference type="Ensembl" id="ENSAPOT00000012363.1">
    <property type="protein sequence ID" value="ENSAPOP00000003076.1"/>
    <property type="gene ID" value="ENSAPOG00000004534.1"/>
</dbReference>
<proteinExistence type="inferred from homology"/>
<evidence type="ECO:0000259" key="10">
    <source>
        <dbReference type="PROSITE" id="PS51828"/>
    </source>
</evidence>
<dbReference type="GeneTree" id="ENSGT01100000263515"/>
<reference evidence="11" key="1">
    <citation type="submission" date="2025-08" db="UniProtKB">
        <authorList>
            <consortium name="Ensembl"/>
        </authorList>
    </citation>
    <scope>IDENTIFICATION</scope>
</reference>
<dbReference type="STRING" id="80966.ENSAPOP00000003076"/>
<evidence type="ECO:0000313" key="11">
    <source>
        <dbReference type="Ensembl" id="ENSAPOP00000003076.1"/>
    </source>
</evidence>
<comment type="caution">
    <text evidence="8">Lacks conserved residue(s) required for the propagation of feature annotation.</text>
</comment>
<dbReference type="Proteomes" id="UP000257200">
    <property type="component" value="Unplaced"/>
</dbReference>
<evidence type="ECO:0000256" key="5">
    <source>
        <dbReference type="ARBA" id="ARBA00022837"/>
    </source>
</evidence>
<dbReference type="AlphaFoldDB" id="A0A3Q1EFH0"/>
<evidence type="ECO:0000256" key="9">
    <source>
        <dbReference type="RuleBase" id="RU362112"/>
    </source>
</evidence>
<evidence type="ECO:0000256" key="6">
    <source>
        <dbReference type="ARBA" id="ARBA00023157"/>
    </source>
</evidence>
<comment type="cofactor">
    <cofactor evidence="9">
        <name>Ca(2+)</name>
        <dbReference type="ChEBI" id="CHEBI:29108"/>
    </cofactor>
    <text evidence="9">Binds 2 calcium ions per subunit.</text>
</comment>
<dbReference type="InterPro" id="IPR051005">
    <property type="entry name" value="Pentraxin_domain"/>
</dbReference>
<dbReference type="InterPro" id="IPR001759">
    <property type="entry name" value="PTX_dom"/>
</dbReference>
<dbReference type="SMART" id="SM00159">
    <property type="entry name" value="PTX"/>
    <property type="match status" value="1"/>
</dbReference>
<dbReference type="Gene3D" id="2.60.120.200">
    <property type="match status" value="1"/>
</dbReference>
<dbReference type="InterPro" id="IPR013320">
    <property type="entry name" value="ConA-like_dom_sf"/>
</dbReference>
<keyword evidence="2" id="KW-0964">Secreted</keyword>
<comment type="similarity">
    <text evidence="7 9">Belongs to the pentraxin family.</text>
</comment>
<keyword evidence="5 9" id="KW-0106">Calcium</keyword>
<dbReference type="FunFam" id="2.60.120.200:FF:000070">
    <property type="entry name" value="Serum amyloid P-component"/>
    <property type="match status" value="1"/>
</dbReference>
<evidence type="ECO:0000256" key="2">
    <source>
        <dbReference type="ARBA" id="ARBA00022525"/>
    </source>
</evidence>
<evidence type="ECO:0000313" key="12">
    <source>
        <dbReference type="Proteomes" id="UP000257200"/>
    </source>
</evidence>
<evidence type="ECO:0000256" key="3">
    <source>
        <dbReference type="ARBA" id="ARBA00022723"/>
    </source>
</evidence>